<feature type="transmembrane region" description="Helical" evidence="3">
    <location>
        <begin position="436"/>
        <end position="460"/>
    </location>
</feature>
<dbReference type="EMBL" id="CP036279">
    <property type="protein sequence ID" value="QDU62485.1"/>
    <property type="molecule type" value="Genomic_DNA"/>
</dbReference>
<protein>
    <submittedName>
        <fullName evidence="5">NADH:ubiquinone oxidoreductase subunit M</fullName>
    </submittedName>
</protein>
<sequence length="463" mass="48674">MTGTILFLAVFLPLCGALLLSIRLSTDAVALHQSAWLTALLTFGLAIAVVVQFDWEASGMQHRYTTSFTPWQESRLPALEISLSVDEQRVWLVPFIAAITLVAMIAARPIPERPNPKWRASLALSSAALGVATADHVLVVFLFLTLARWATSALLRGERDESDALGKRLPGLFAAADVTILLAMLLLASDVALETGTWAFVSPGGLEKASLEPPTLAWSVFGAIVLAGFIRTGLFPFQAWIVALARRSGANHTLAMALLPLVGLTLLARMAAMVPSDAVVGQAGPWLGTLLAVGAVLAGIACIGEHDRRRAVGYAATSALAVAALGIASRFAGDIESAGDVAGLFLAQMTSLAVIGLLVHPPIARHSAALLVLCAAIIGLPPTGNFAARVAVLPAVWQTNLFCFVMVLIAWMLPARSLLHAGYSEDATTTEVEGSFLAARIAAVLCVLTSLAPQALIGWYRGL</sequence>
<evidence type="ECO:0000256" key="3">
    <source>
        <dbReference type="SAM" id="Phobius"/>
    </source>
</evidence>
<keyword evidence="3" id="KW-1133">Transmembrane helix</keyword>
<evidence type="ECO:0000313" key="5">
    <source>
        <dbReference type="EMBL" id="QDU62485.1"/>
    </source>
</evidence>
<dbReference type="RefSeq" id="WP_145259277.1">
    <property type="nucleotide sequence ID" value="NZ_CP036279.1"/>
</dbReference>
<dbReference type="Pfam" id="PF00361">
    <property type="entry name" value="Proton_antipo_M"/>
    <property type="match status" value="1"/>
</dbReference>
<keyword evidence="6" id="KW-1185">Reference proteome</keyword>
<evidence type="ECO:0000256" key="1">
    <source>
        <dbReference type="ARBA" id="ARBA00004127"/>
    </source>
</evidence>
<dbReference type="GO" id="GO:0008137">
    <property type="term" value="F:NADH dehydrogenase (ubiquinone) activity"/>
    <property type="evidence" value="ECO:0007669"/>
    <property type="project" value="InterPro"/>
</dbReference>
<keyword evidence="2 3" id="KW-0812">Transmembrane</keyword>
<evidence type="ECO:0000256" key="2">
    <source>
        <dbReference type="RuleBase" id="RU000320"/>
    </source>
</evidence>
<dbReference type="GO" id="GO:0016020">
    <property type="term" value="C:membrane"/>
    <property type="evidence" value="ECO:0007669"/>
    <property type="project" value="UniProtKB-SubCell"/>
</dbReference>
<name>A0A518B682_9BACT</name>
<accession>A0A518B682</accession>
<feature type="transmembrane region" description="Helical" evidence="3">
    <location>
        <begin position="395"/>
        <end position="415"/>
    </location>
</feature>
<reference evidence="5 6" key="1">
    <citation type="submission" date="2019-02" db="EMBL/GenBank/DDBJ databases">
        <title>Deep-cultivation of Planctomycetes and their phenomic and genomic characterization uncovers novel biology.</title>
        <authorList>
            <person name="Wiegand S."/>
            <person name="Jogler M."/>
            <person name="Boedeker C."/>
            <person name="Pinto D."/>
            <person name="Vollmers J."/>
            <person name="Rivas-Marin E."/>
            <person name="Kohn T."/>
            <person name="Peeters S.H."/>
            <person name="Heuer A."/>
            <person name="Rast P."/>
            <person name="Oberbeckmann S."/>
            <person name="Bunk B."/>
            <person name="Jeske O."/>
            <person name="Meyerdierks A."/>
            <person name="Storesund J.E."/>
            <person name="Kallscheuer N."/>
            <person name="Luecker S."/>
            <person name="Lage O.M."/>
            <person name="Pohl T."/>
            <person name="Merkel B.J."/>
            <person name="Hornburger P."/>
            <person name="Mueller R.-W."/>
            <person name="Bruemmer F."/>
            <person name="Labrenz M."/>
            <person name="Spormann A.M."/>
            <person name="Op den Camp H."/>
            <person name="Overmann J."/>
            <person name="Amann R."/>
            <person name="Jetten M.S.M."/>
            <person name="Mascher T."/>
            <person name="Medema M.H."/>
            <person name="Devos D.P."/>
            <person name="Kaster A.-K."/>
            <person name="Ovreas L."/>
            <person name="Rohde M."/>
            <person name="Galperin M.Y."/>
            <person name="Jogler C."/>
        </authorList>
    </citation>
    <scope>NUCLEOTIDE SEQUENCE [LARGE SCALE GENOMIC DNA]</scope>
    <source>
        <strain evidence="5 6">Pan216</strain>
    </source>
</reference>
<dbReference type="GO" id="GO:0003954">
    <property type="term" value="F:NADH dehydrogenase activity"/>
    <property type="evidence" value="ECO:0007669"/>
    <property type="project" value="TreeGrafter"/>
</dbReference>
<organism evidence="5 6">
    <name type="scientific">Kolteria novifilia</name>
    <dbReference type="NCBI Taxonomy" id="2527975"/>
    <lineage>
        <taxon>Bacteria</taxon>
        <taxon>Pseudomonadati</taxon>
        <taxon>Planctomycetota</taxon>
        <taxon>Planctomycetia</taxon>
        <taxon>Kolteriales</taxon>
        <taxon>Kolteriaceae</taxon>
        <taxon>Kolteria</taxon>
    </lineage>
</organism>
<gene>
    <name evidence="5" type="ORF">Pan216_33520</name>
</gene>
<dbReference type="KEGG" id="knv:Pan216_33520"/>
<dbReference type="GO" id="GO:0015990">
    <property type="term" value="P:electron transport coupled proton transport"/>
    <property type="evidence" value="ECO:0007669"/>
    <property type="project" value="TreeGrafter"/>
</dbReference>
<feature type="transmembrane region" description="Helical" evidence="3">
    <location>
        <begin position="311"/>
        <end position="329"/>
    </location>
</feature>
<dbReference type="InterPro" id="IPR003918">
    <property type="entry name" value="NADH_UbQ_OxRdtase"/>
</dbReference>
<dbReference type="InterPro" id="IPR001750">
    <property type="entry name" value="ND/Mrp_TM"/>
</dbReference>
<feature type="transmembrane region" description="Helical" evidence="3">
    <location>
        <begin position="286"/>
        <end position="304"/>
    </location>
</feature>
<keyword evidence="3" id="KW-0472">Membrane</keyword>
<dbReference type="AlphaFoldDB" id="A0A518B682"/>
<feature type="transmembrane region" description="Helical" evidence="3">
    <location>
        <begin position="254"/>
        <end position="274"/>
    </location>
</feature>
<feature type="transmembrane region" description="Helical" evidence="3">
    <location>
        <begin position="216"/>
        <end position="242"/>
    </location>
</feature>
<keyword evidence="5" id="KW-0830">Ubiquinone</keyword>
<feature type="transmembrane region" description="Helical" evidence="3">
    <location>
        <begin position="366"/>
        <end position="383"/>
    </location>
</feature>
<feature type="transmembrane region" description="Helical" evidence="3">
    <location>
        <begin position="90"/>
        <end position="110"/>
    </location>
</feature>
<evidence type="ECO:0000259" key="4">
    <source>
        <dbReference type="Pfam" id="PF00361"/>
    </source>
</evidence>
<feature type="domain" description="NADH:quinone oxidoreductase/Mrp antiporter transmembrane" evidence="4">
    <location>
        <begin position="134"/>
        <end position="329"/>
    </location>
</feature>
<dbReference type="GO" id="GO:0048039">
    <property type="term" value="F:ubiquinone binding"/>
    <property type="evidence" value="ECO:0007669"/>
    <property type="project" value="TreeGrafter"/>
</dbReference>
<evidence type="ECO:0000313" key="6">
    <source>
        <dbReference type="Proteomes" id="UP000317093"/>
    </source>
</evidence>
<dbReference type="GO" id="GO:0012505">
    <property type="term" value="C:endomembrane system"/>
    <property type="evidence" value="ECO:0007669"/>
    <property type="project" value="UniProtKB-SubCell"/>
</dbReference>
<dbReference type="Proteomes" id="UP000317093">
    <property type="component" value="Chromosome"/>
</dbReference>
<feature type="transmembrane region" description="Helical" evidence="3">
    <location>
        <begin position="122"/>
        <end position="147"/>
    </location>
</feature>
<proteinExistence type="predicted"/>
<feature type="transmembrane region" description="Helical" evidence="3">
    <location>
        <begin position="341"/>
        <end position="359"/>
    </location>
</feature>
<dbReference type="PANTHER" id="PTHR43507:SF1">
    <property type="entry name" value="NADH-UBIQUINONE OXIDOREDUCTASE CHAIN 4"/>
    <property type="match status" value="1"/>
</dbReference>
<dbReference type="GO" id="GO:0042773">
    <property type="term" value="P:ATP synthesis coupled electron transport"/>
    <property type="evidence" value="ECO:0007669"/>
    <property type="project" value="InterPro"/>
</dbReference>
<feature type="transmembrane region" description="Helical" evidence="3">
    <location>
        <begin position="35"/>
        <end position="53"/>
    </location>
</feature>
<comment type="subcellular location">
    <subcellularLocation>
        <location evidence="1">Endomembrane system</location>
        <topology evidence="1">Multi-pass membrane protein</topology>
    </subcellularLocation>
    <subcellularLocation>
        <location evidence="2">Membrane</location>
        <topology evidence="2">Multi-pass membrane protein</topology>
    </subcellularLocation>
</comment>
<dbReference type="PANTHER" id="PTHR43507">
    <property type="entry name" value="NADH-UBIQUINONE OXIDOREDUCTASE CHAIN 4"/>
    <property type="match status" value="1"/>
</dbReference>